<dbReference type="EMBL" id="AP024086">
    <property type="protein sequence ID" value="BCL61918.1"/>
    <property type="molecule type" value="Genomic_DNA"/>
</dbReference>
<evidence type="ECO:0000313" key="1">
    <source>
        <dbReference type="EMBL" id="BCL61918.1"/>
    </source>
</evidence>
<dbReference type="AlphaFoldDB" id="A0A8D5FID2"/>
<sequence length="71" mass="7998">MLSTEKLSKAFLAIIEEAEKIQKKDLPKKANKRLKTLISIAKHQSDIRNIKKGKCCAAPGHHKSKCKKSKK</sequence>
<evidence type="ECO:0000313" key="2">
    <source>
        <dbReference type="Proteomes" id="UP000826725"/>
    </source>
</evidence>
<gene>
    <name evidence="1" type="ORF">DGMP_26110</name>
</gene>
<reference evidence="1" key="1">
    <citation type="submission" date="2020-09" db="EMBL/GenBank/DDBJ databases">
        <title>Desulfogranum mesoprofundum gen. nov., sp. nov., a novel mesophilic, sulfate-reducing chemolithoautotroph isolated from a deep-sea hydrothermal vent chimney in the Suiyo Seamount.</title>
        <authorList>
            <person name="Hashimoto Y."/>
            <person name="Nakagawa S."/>
        </authorList>
    </citation>
    <scope>NUCLEOTIDE SEQUENCE</scope>
    <source>
        <strain evidence="1">KT2</strain>
    </source>
</reference>
<organism evidence="1 2">
    <name type="scientific">Desulfomarina profundi</name>
    <dbReference type="NCBI Taxonomy" id="2772557"/>
    <lineage>
        <taxon>Bacteria</taxon>
        <taxon>Pseudomonadati</taxon>
        <taxon>Thermodesulfobacteriota</taxon>
        <taxon>Desulfobulbia</taxon>
        <taxon>Desulfobulbales</taxon>
        <taxon>Desulfobulbaceae</taxon>
        <taxon>Desulfomarina</taxon>
    </lineage>
</organism>
<name>A0A8D5FID2_9BACT</name>
<proteinExistence type="predicted"/>
<dbReference type="RefSeq" id="WP_228854327.1">
    <property type="nucleotide sequence ID" value="NZ_AP024086.1"/>
</dbReference>
<keyword evidence="2" id="KW-1185">Reference proteome</keyword>
<dbReference type="Proteomes" id="UP000826725">
    <property type="component" value="Chromosome"/>
</dbReference>
<accession>A0A8D5FID2</accession>
<dbReference type="KEGG" id="dbk:DGMP_26110"/>
<protein>
    <submittedName>
        <fullName evidence="1">Uncharacterized protein</fullName>
    </submittedName>
</protein>